<dbReference type="InterPro" id="IPR052531">
    <property type="entry name" value="CarD-like_regulator"/>
</dbReference>
<dbReference type="SMART" id="SM01058">
    <property type="entry name" value="CarD_TRCF"/>
    <property type="match status" value="1"/>
</dbReference>
<dbReference type="OrthoDB" id="9786074at2"/>
<dbReference type="PATRIC" id="fig|272947.5.peg.26"/>
<dbReference type="Pfam" id="PF02559">
    <property type="entry name" value="CarD_TRCF_RID"/>
    <property type="match status" value="1"/>
</dbReference>
<reference evidence="2 3" key="1">
    <citation type="journal article" date="1998" name="Nature">
        <title>The genome sequence of Rickettsia prowazekii and the origin of mitochondria.</title>
        <authorList>
            <person name="Andersson S.G.E."/>
            <person name="Zomorodipour A."/>
            <person name="Andersson J.O."/>
            <person name="Sicheritz-Ponten T."/>
            <person name="Alsmark U.C.M."/>
            <person name="Podowski R.M."/>
            <person name="Naeslund A.K."/>
            <person name="Eriksson A.S."/>
            <person name="Winkler H.H."/>
            <person name="Kurland C.G."/>
        </authorList>
    </citation>
    <scope>NUCLEOTIDE SEQUENCE [LARGE SCALE GENOMIC DNA]</scope>
    <source>
        <strain evidence="2 3">Madrid E</strain>
    </source>
</reference>
<dbReference type="SMR" id="Q9ZEB8"/>
<dbReference type="KEGG" id="rpr:RP026"/>
<dbReference type="InterPro" id="IPR003711">
    <property type="entry name" value="CarD-like/TRCF_RID"/>
</dbReference>
<dbReference type="EnsemblBacteria" id="CAA14497">
    <property type="protein sequence ID" value="CAA14497"/>
    <property type="gene ID" value="CAA14497"/>
</dbReference>
<dbReference type="SUPFAM" id="SSF141259">
    <property type="entry name" value="CarD-like"/>
    <property type="match status" value="1"/>
</dbReference>
<dbReference type="PANTHER" id="PTHR38447:SF1">
    <property type="entry name" value="RNA POLYMERASE-BINDING TRANSCRIPTION FACTOR CARD"/>
    <property type="match status" value="1"/>
</dbReference>
<dbReference type="Gene3D" id="1.20.58.1290">
    <property type="entry name" value="CarD-like, C-terminal domain"/>
    <property type="match status" value="1"/>
</dbReference>
<dbReference type="AlphaFoldDB" id="Q9ZEB8"/>
<protein>
    <recommendedName>
        <fullName evidence="1">CarD-like/TRCF RNAP-interacting domain-containing protein</fullName>
    </recommendedName>
</protein>
<proteinExistence type="predicted"/>
<organism evidence="2 3">
    <name type="scientific">Rickettsia prowazekii (strain Madrid E)</name>
    <dbReference type="NCBI Taxonomy" id="272947"/>
    <lineage>
        <taxon>Bacteria</taxon>
        <taxon>Pseudomonadati</taxon>
        <taxon>Pseudomonadota</taxon>
        <taxon>Alphaproteobacteria</taxon>
        <taxon>Rickettsiales</taxon>
        <taxon>Rickettsiaceae</taxon>
        <taxon>Rickettsieae</taxon>
        <taxon>Rickettsia</taxon>
        <taxon>typhus group</taxon>
    </lineage>
</organism>
<dbReference type="InterPro" id="IPR048792">
    <property type="entry name" value="CarD_C"/>
</dbReference>
<dbReference type="Proteomes" id="UP000002480">
    <property type="component" value="Chromosome"/>
</dbReference>
<dbReference type="EMBL" id="AJ235270">
    <property type="protein sequence ID" value="CAA14497.1"/>
    <property type="molecule type" value="Genomic_DNA"/>
</dbReference>
<feature type="domain" description="CarD-like/TRCF RNAP-interacting" evidence="1">
    <location>
        <begin position="40"/>
        <end position="150"/>
    </location>
</feature>
<dbReference type="Pfam" id="PF21095">
    <property type="entry name" value="CarD_C"/>
    <property type="match status" value="1"/>
</dbReference>
<dbReference type="InterPro" id="IPR042215">
    <property type="entry name" value="CarD-like_C"/>
</dbReference>
<accession>Q9ZEB8</accession>
<dbReference type="GO" id="GO:0009303">
    <property type="term" value="P:rRNA transcription"/>
    <property type="evidence" value="ECO:0007669"/>
    <property type="project" value="TreeGrafter"/>
</dbReference>
<name>Q9ZEB8_RICPR</name>
<dbReference type="HOGENOM" id="CLU_048259_1_0_5"/>
<dbReference type="STRING" id="272947.gene:17555109"/>
<sequence>MLCYKNSSLTLSLLGIKSTTEELIMANITQSEHKTEQKSEFKIGQRIVYPAHGVGEITNIEYHTIADTEIKVYVISFSQDKMTLKVPVNRAAVVGLRAVASRKDLDVIYSTLQGKPKQGNRMWSRRAQEYEGKINSGNIVAIAEVLRDLHKNVDNDRSYSERTLYESALNRLAGELAILENIDPTEAINKLVEVLREKLVA</sequence>
<evidence type="ECO:0000313" key="2">
    <source>
        <dbReference type="EMBL" id="CAA14497.1"/>
    </source>
</evidence>
<keyword evidence="3" id="KW-1185">Reference proteome</keyword>
<evidence type="ECO:0000313" key="3">
    <source>
        <dbReference type="Proteomes" id="UP000002480"/>
    </source>
</evidence>
<dbReference type="PIR" id="B71710">
    <property type="entry name" value="B71710"/>
</dbReference>
<evidence type="ECO:0000259" key="1">
    <source>
        <dbReference type="SMART" id="SM01058"/>
    </source>
</evidence>
<dbReference type="Gene3D" id="2.40.10.170">
    <property type="match status" value="1"/>
</dbReference>
<gene>
    <name evidence="2" type="ordered locus">RP026</name>
</gene>
<dbReference type="eggNOG" id="COG1329">
    <property type="taxonomic scope" value="Bacteria"/>
</dbReference>
<dbReference type="PANTHER" id="PTHR38447">
    <property type="entry name" value="TRANSCRIPTION FACTOR YDEB-RELATED"/>
    <property type="match status" value="1"/>
</dbReference>
<dbReference type="InterPro" id="IPR036101">
    <property type="entry name" value="CarD-like/TRCF_RID_sf"/>
</dbReference>